<feature type="non-terminal residue" evidence="1">
    <location>
        <position position="1"/>
    </location>
</feature>
<name>A0ABQ6M7H1_9STRA</name>
<accession>A0ABQ6M7H1</accession>
<sequence>CKLGLSNHSSTEPVDWFDMCGTLSYLTGRHPSFSSAEYGGGRLWTTYLAVSQFVYYVVAGKACRTVMRGELQGSTLSFFLRFCMTGFLPVQIFQAFRDTLNDHDPHQLMVCAYWGLTKLRSIHRIAEEALHTHAYSPIAAVAVGVLSWEVAAVMSKVEQGVLKSGPRGAMGALAGGAGKWLRSRGLKISVLISVILTYRHSVGENAKALDFVLYPLCFYRYSHGLLETVAGRVYSGLRREKAKGD</sequence>
<dbReference type="EMBL" id="BRYB01005147">
    <property type="protein sequence ID" value="GMI20974.1"/>
    <property type="molecule type" value="Genomic_DNA"/>
</dbReference>
<reference evidence="1 2" key="1">
    <citation type="journal article" date="2023" name="Commun. Biol.">
        <title>Genome analysis of Parmales, the sister group of diatoms, reveals the evolutionary specialization of diatoms from phago-mixotrophs to photoautotrophs.</title>
        <authorList>
            <person name="Ban H."/>
            <person name="Sato S."/>
            <person name="Yoshikawa S."/>
            <person name="Yamada K."/>
            <person name="Nakamura Y."/>
            <person name="Ichinomiya M."/>
            <person name="Sato N."/>
            <person name="Blanc-Mathieu R."/>
            <person name="Endo H."/>
            <person name="Kuwata A."/>
            <person name="Ogata H."/>
        </authorList>
    </citation>
    <scope>NUCLEOTIDE SEQUENCE [LARGE SCALE GENOMIC DNA]</scope>
</reference>
<protein>
    <submittedName>
        <fullName evidence="1">Uncharacterized protein</fullName>
    </submittedName>
</protein>
<gene>
    <name evidence="1" type="ORF">TeGR_g2985</name>
</gene>
<evidence type="ECO:0000313" key="1">
    <source>
        <dbReference type="EMBL" id="GMI20974.1"/>
    </source>
</evidence>
<dbReference type="Proteomes" id="UP001165060">
    <property type="component" value="Unassembled WGS sequence"/>
</dbReference>
<proteinExistence type="predicted"/>
<organism evidence="1 2">
    <name type="scientific">Tetraparma gracilis</name>
    <dbReference type="NCBI Taxonomy" id="2962635"/>
    <lineage>
        <taxon>Eukaryota</taxon>
        <taxon>Sar</taxon>
        <taxon>Stramenopiles</taxon>
        <taxon>Ochrophyta</taxon>
        <taxon>Bolidophyceae</taxon>
        <taxon>Parmales</taxon>
        <taxon>Triparmaceae</taxon>
        <taxon>Tetraparma</taxon>
    </lineage>
</organism>
<evidence type="ECO:0000313" key="2">
    <source>
        <dbReference type="Proteomes" id="UP001165060"/>
    </source>
</evidence>
<comment type="caution">
    <text evidence="1">The sequence shown here is derived from an EMBL/GenBank/DDBJ whole genome shotgun (WGS) entry which is preliminary data.</text>
</comment>
<keyword evidence="2" id="KW-1185">Reference proteome</keyword>